<keyword evidence="2" id="KW-1185">Reference proteome</keyword>
<dbReference type="Proteomes" id="UP000053424">
    <property type="component" value="Unassembled WGS sequence"/>
</dbReference>
<dbReference type="STRING" id="686832.A0A0C2XZQ5"/>
<reference evidence="2" key="2">
    <citation type="submission" date="2015-01" db="EMBL/GenBank/DDBJ databases">
        <title>Evolutionary Origins and Diversification of the Mycorrhizal Mutualists.</title>
        <authorList>
            <consortium name="DOE Joint Genome Institute"/>
            <consortium name="Mycorrhizal Genomics Consortium"/>
            <person name="Kohler A."/>
            <person name="Kuo A."/>
            <person name="Nagy L.G."/>
            <person name="Floudas D."/>
            <person name="Copeland A."/>
            <person name="Barry K.W."/>
            <person name="Cichocki N."/>
            <person name="Veneault-Fourrey C."/>
            <person name="LaButti K."/>
            <person name="Lindquist E.A."/>
            <person name="Lipzen A."/>
            <person name="Lundell T."/>
            <person name="Morin E."/>
            <person name="Murat C."/>
            <person name="Riley R."/>
            <person name="Ohm R."/>
            <person name="Sun H."/>
            <person name="Tunlid A."/>
            <person name="Henrissat B."/>
            <person name="Grigoriev I.V."/>
            <person name="Hibbett D.S."/>
            <person name="Martin F."/>
        </authorList>
    </citation>
    <scope>NUCLEOTIDE SEQUENCE [LARGE SCALE GENOMIC DNA]</scope>
    <source>
        <strain evidence="2">h7</strain>
    </source>
</reference>
<protein>
    <submittedName>
        <fullName evidence="1">Uncharacterized protein</fullName>
    </submittedName>
</protein>
<dbReference type="HOGENOM" id="CLU_040948_0_0_1"/>
<organism evidence="1 2">
    <name type="scientific">Hebeloma cylindrosporum</name>
    <dbReference type="NCBI Taxonomy" id="76867"/>
    <lineage>
        <taxon>Eukaryota</taxon>
        <taxon>Fungi</taxon>
        <taxon>Dikarya</taxon>
        <taxon>Basidiomycota</taxon>
        <taxon>Agaricomycotina</taxon>
        <taxon>Agaricomycetes</taxon>
        <taxon>Agaricomycetidae</taxon>
        <taxon>Agaricales</taxon>
        <taxon>Agaricineae</taxon>
        <taxon>Hymenogastraceae</taxon>
        <taxon>Hebeloma</taxon>
    </lineage>
</organism>
<evidence type="ECO:0000313" key="1">
    <source>
        <dbReference type="EMBL" id="KIM43078.1"/>
    </source>
</evidence>
<name>A0A0C2XZQ5_HEBCY</name>
<dbReference type="EMBL" id="KN831776">
    <property type="protein sequence ID" value="KIM43078.1"/>
    <property type="molecule type" value="Genomic_DNA"/>
</dbReference>
<dbReference type="OrthoDB" id="2939423at2759"/>
<dbReference type="InterPro" id="IPR027796">
    <property type="entry name" value="OTT_1508_deam-like"/>
</dbReference>
<dbReference type="AlphaFoldDB" id="A0A0C2XZQ5"/>
<accession>A0A0C2XZQ5</accession>
<proteinExistence type="predicted"/>
<reference evidence="1 2" key="1">
    <citation type="submission" date="2014-04" db="EMBL/GenBank/DDBJ databases">
        <authorList>
            <consortium name="DOE Joint Genome Institute"/>
            <person name="Kuo A."/>
            <person name="Gay G."/>
            <person name="Dore J."/>
            <person name="Kohler A."/>
            <person name="Nagy L.G."/>
            <person name="Floudas D."/>
            <person name="Copeland A."/>
            <person name="Barry K.W."/>
            <person name="Cichocki N."/>
            <person name="Veneault-Fourrey C."/>
            <person name="LaButti K."/>
            <person name="Lindquist E.A."/>
            <person name="Lipzen A."/>
            <person name="Lundell T."/>
            <person name="Morin E."/>
            <person name="Murat C."/>
            <person name="Sun H."/>
            <person name="Tunlid A."/>
            <person name="Henrissat B."/>
            <person name="Grigoriev I.V."/>
            <person name="Hibbett D.S."/>
            <person name="Martin F."/>
            <person name="Nordberg H.P."/>
            <person name="Cantor M.N."/>
            <person name="Hua S.X."/>
        </authorList>
    </citation>
    <scope>NUCLEOTIDE SEQUENCE [LARGE SCALE GENOMIC DNA]</scope>
    <source>
        <strain evidence="2">h7</strain>
    </source>
</reference>
<sequence>MAEASPELYLSLLSGRDRSDEYRDNHIGTHLSSLKFPKDPHRLFDILDALAAICVSQDKGDVFFVALSMKTSATLYVATNGTVQTRVVDYLHRVHGQLNELKLVLEHGSPPPNIEYPDSNNTDLRNEGERKIQKTIYEHTYLKFRKRFNKRGPEILFHYDRITKDLEAKNDPEDIEILHLTHEALSNIGNCLLDETPHEATVTDLIQELDALSAAWRPALDAGRDEGGKKDEVKEVKKFEDLLTRWDDLTVVKEDRRLSLRRFLQKMLTLHQHIRRILRIARSKRLSPFLAEGFAVVPVPATPGKLSVQFSQQKVLSIAFPHARETMDDAKKAIYDELMHRLMSKADSETIKIESKKAKGPLELLVPKTDVHAECRLLSYNVQNPDIDSYPYFGGSKLSCHGCATFFKAYNAVSGSFNQYFTKGSHDKIYLRWLYPSLLSPEEPIRGATSLDVKVQEEMKKILGGELAVYASELQQRAGEASSAELDSTDGSGDSREAEVADLTLLRAMHGLRQASI</sequence>
<gene>
    <name evidence="1" type="ORF">M413DRAFT_443892</name>
</gene>
<dbReference type="Pfam" id="PF14441">
    <property type="entry name" value="OTT_1508_deam"/>
    <property type="match status" value="1"/>
</dbReference>
<evidence type="ECO:0000313" key="2">
    <source>
        <dbReference type="Proteomes" id="UP000053424"/>
    </source>
</evidence>